<proteinExistence type="predicted"/>
<feature type="compositionally biased region" description="Basic and acidic residues" evidence="1">
    <location>
        <begin position="1"/>
        <end position="19"/>
    </location>
</feature>
<evidence type="ECO:0000256" key="1">
    <source>
        <dbReference type="SAM" id="MobiDB-lite"/>
    </source>
</evidence>
<keyword evidence="3" id="KW-1185">Reference proteome</keyword>
<feature type="compositionally biased region" description="Basic and acidic residues" evidence="1">
    <location>
        <begin position="31"/>
        <end position="47"/>
    </location>
</feature>
<name>A0A8T0VLS1_PANVG</name>
<accession>A0A8T0VLS1</accession>
<dbReference type="EMBL" id="CM029040">
    <property type="protein sequence ID" value="KAG2636160.1"/>
    <property type="molecule type" value="Genomic_DNA"/>
</dbReference>
<dbReference type="Proteomes" id="UP000823388">
    <property type="component" value="Chromosome 2N"/>
</dbReference>
<protein>
    <submittedName>
        <fullName evidence="2">Uncharacterized protein</fullName>
    </submittedName>
</protein>
<gene>
    <name evidence="2" type="ORF">PVAP13_2NG428203</name>
</gene>
<feature type="compositionally biased region" description="Basic and acidic residues" evidence="1">
    <location>
        <begin position="55"/>
        <end position="72"/>
    </location>
</feature>
<feature type="compositionally biased region" description="Basic and acidic residues" evidence="1">
    <location>
        <begin position="119"/>
        <end position="130"/>
    </location>
</feature>
<sequence length="161" mass="18772">MEDSPPRRRSKDRASDSAHRRQRSSTDDDETPRRWKSSHDMREESQSRRSGRSSITREDISQRKNTGHDDGHRKRRRSRSGEPGEVSPSEEDGNYKREKTSTEPGQSPDQYTLHHRHHREDTYESRRSTETADAMVTGIAPREARVEITATRSLESRDYSH</sequence>
<feature type="region of interest" description="Disordered" evidence="1">
    <location>
        <begin position="1"/>
        <end position="141"/>
    </location>
</feature>
<reference evidence="2" key="1">
    <citation type="submission" date="2020-05" db="EMBL/GenBank/DDBJ databases">
        <title>WGS assembly of Panicum virgatum.</title>
        <authorList>
            <person name="Lovell J.T."/>
            <person name="Jenkins J."/>
            <person name="Shu S."/>
            <person name="Juenger T.E."/>
            <person name="Schmutz J."/>
        </authorList>
    </citation>
    <scope>NUCLEOTIDE SEQUENCE</scope>
    <source>
        <strain evidence="2">AP13</strain>
    </source>
</reference>
<evidence type="ECO:0000313" key="2">
    <source>
        <dbReference type="EMBL" id="KAG2636160.1"/>
    </source>
</evidence>
<comment type="caution">
    <text evidence="2">The sequence shown here is derived from an EMBL/GenBank/DDBJ whole genome shotgun (WGS) entry which is preliminary data.</text>
</comment>
<organism evidence="2 3">
    <name type="scientific">Panicum virgatum</name>
    <name type="common">Blackwell switchgrass</name>
    <dbReference type="NCBI Taxonomy" id="38727"/>
    <lineage>
        <taxon>Eukaryota</taxon>
        <taxon>Viridiplantae</taxon>
        <taxon>Streptophyta</taxon>
        <taxon>Embryophyta</taxon>
        <taxon>Tracheophyta</taxon>
        <taxon>Spermatophyta</taxon>
        <taxon>Magnoliopsida</taxon>
        <taxon>Liliopsida</taxon>
        <taxon>Poales</taxon>
        <taxon>Poaceae</taxon>
        <taxon>PACMAD clade</taxon>
        <taxon>Panicoideae</taxon>
        <taxon>Panicodae</taxon>
        <taxon>Paniceae</taxon>
        <taxon>Panicinae</taxon>
        <taxon>Panicum</taxon>
        <taxon>Panicum sect. Hiantes</taxon>
    </lineage>
</organism>
<evidence type="ECO:0000313" key="3">
    <source>
        <dbReference type="Proteomes" id="UP000823388"/>
    </source>
</evidence>
<dbReference type="AlphaFoldDB" id="A0A8T0VLS1"/>